<feature type="transmembrane region" description="Helical" evidence="5">
    <location>
        <begin position="17"/>
        <end position="38"/>
    </location>
</feature>
<dbReference type="Proteomes" id="UP000550714">
    <property type="component" value="Unassembled WGS sequence"/>
</dbReference>
<dbReference type="GO" id="GO:0016020">
    <property type="term" value="C:membrane"/>
    <property type="evidence" value="ECO:0007669"/>
    <property type="project" value="UniProtKB-SubCell"/>
</dbReference>
<dbReference type="SUPFAM" id="SSF81338">
    <property type="entry name" value="Aquaporin-like"/>
    <property type="match status" value="1"/>
</dbReference>
<evidence type="ECO:0000313" key="6">
    <source>
        <dbReference type="EMBL" id="MBB3050489.1"/>
    </source>
</evidence>
<comment type="subcellular location">
    <subcellularLocation>
        <location evidence="1">Membrane</location>
        <topology evidence="1">Multi-pass membrane protein</topology>
    </subcellularLocation>
</comment>
<gene>
    <name evidence="6" type="ORF">FHS23_001484</name>
</gene>
<dbReference type="AlphaFoldDB" id="A0A839S112"/>
<dbReference type="RefSeq" id="WP_281372358.1">
    <property type="nucleotide sequence ID" value="NZ_JACHWU010000001.1"/>
</dbReference>
<keyword evidence="2 5" id="KW-0812">Transmembrane</keyword>
<dbReference type="EMBL" id="JACHWU010000001">
    <property type="protein sequence ID" value="MBB3050489.1"/>
    <property type="molecule type" value="Genomic_DNA"/>
</dbReference>
<protein>
    <submittedName>
        <fullName evidence="6">Glycerol uptake facilitator-like aquaporin</fullName>
    </submittedName>
</protein>
<dbReference type="InterPro" id="IPR023271">
    <property type="entry name" value="Aquaporin-like"/>
</dbReference>
<keyword evidence="3 5" id="KW-1133">Transmembrane helix</keyword>
<evidence type="ECO:0000256" key="2">
    <source>
        <dbReference type="ARBA" id="ARBA00022692"/>
    </source>
</evidence>
<evidence type="ECO:0000313" key="7">
    <source>
        <dbReference type="Proteomes" id="UP000550714"/>
    </source>
</evidence>
<reference evidence="6 7" key="1">
    <citation type="submission" date="2020-08" db="EMBL/GenBank/DDBJ databases">
        <title>Genomic Encyclopedia of Type Strains, Phase III (KMG-III): the genomes of soil and plant-associated and newly described type strains.</title>
        <authorList>
            <person name="Whitman W."/>
        </authorList>
    </citation>
    <scope>NUCLEOTIDE SEQUENCE [LARGE SCALE GENOMIC DNA]</scope>
    <source>
        <strain evidence="6 7">CECT 8577</strain>
    </source>
</reference>
<evidence type="ECO:0000256" key="4">
    <source>
        <dbReference type="ARBA" id="ARBA00023136"/>
    </source>
</evidence>
<name>A0A839S112_9PSEU</name>
<evidence type="ECO:0000256" key="5">
    <source>
        <dbReference type="SAM" id="Phobius"/>
    </source>
</evidence>
<sequence>MYALLPMGRREGADRSYSWIPIAGPLLGGAVAGLLFHVTPAVT</sequence>
<keyword evidence="7" id="KW-1185">Reference proteome</keyword>
<proteinExistence type="predicted"/>
<accession>A0A839S112</accession>
<comment type="caution">
    <text evidence="6">The sequence shown here is derived from an EMBL/GenBank/DDBJ whole genome shotgun (WGS) entry which is preliminary data.</text>
</comment>
<organism evidence="6 7">
    <name type="scientific">Prauserella isguenensis</name>
    <dbReference type="NCBI Taxonomy" id="1470180"/>
    <lineage>
        <taxon>Bacteria</taxon>
        <taxon>Bacillati</taxon>
        <taxon>Actinomycetota</taxon>
        <taxon>Actinomycetes</taxon>
        <taxon>Pseudonocardiales</taxon>
        <taxon>Pseudonocardiaceae</taxon>
        <taxon>Prauserella</taxon>
    </lineage>
</organism>
<evidence type="ECO:0000256" key="1">
    <source>
        <dbReference type="ARBA" id="ARBA00004141"/>
    </source>
</evidence>
<keyword evidence="4 5" id="KW-0472">Membrane</keyword>
<evidence type="ECO:0000256" key="3">
    <source>
        <dbReference type="ARBA" id="ARBA00022989"/>
    </source>
</evidence>